<organism evidence="3 4">
    <name type="scientific">Wenzhouxiangella sediminis</name>
    <dbReference type="NCBI Taxonomy" id="1792836"/>
    <lineage>
        <taxon>Bacteria</taxon>
        <taxon>Pseudomonadati</taxon>
        <taxon>Pseudomonadota</taxon>
        <taxon>Gammaproteobacteria</taxon>
        <taxon>Chromatiales</taxon>
        <taxon>Wenzhouxiangellaceae</taxon>
        <taxon>Wenzhouxiangella</taxon>
    </lineage>
</organism>
<dbReference type="Proteomes" id="UP000260351">
    <property type="component" value="Unassembled WGS sequence"/>
</dbReference>
<dbReference type="Pfam" id="PF13349">
    <property type="entry name" value="DUF4097"/>
    <property type="match status" value="1"/>
</dbReference>
<evidence type="ECO:0000313" key="4">
    <source>
        <dbReference type="Proteomes" id="UP000260351"/>
    </source>
</evidence>
<feature type="compositionally biased region" description="Low complexity" evidence="1">
    <location>
        <begin position="54"/>
        <end position="72"/>
    </location>
</feature>
<evidence type="ECO:0000259" key="2">
    <source>
        <dbReference type="Pfam" id="PF13349"/>
    </source>
</evidence>
<keyword evidence="4" id="KW-1185">Reference proteome</keyword>
<gene>
    <name evidence="3" type="ORF">DZC52_03520</name>
</gene>
<feature type="domain" description="DUF4097" evidence="2">
    <location>
        <begin position="275"/>
        <end position="419"/>
    </location>
</feature>
<sequence length="482" mass="51219">MPRSPSCWAWTSAPRRRNSTAPESSSRRHCNDHRRPRTGSPPRGAHARGRRGRGPVAGYRAAPAADPPLAGDLGRRGRGCLRGDARLACTVRPRNVRRPAIRPGRHRSHAQRGGAELRGFAGRGRCTARAGLAGQPGRHRTARASAPERPRQHAAARISQRGAPQAGAPDSTRAIPTGKEHMTMKTIATTFLAAGLLAAAGPTWAEDVREVRDAAPDARIEFSAVTGDFTVIGHEAAEFVLEGRLGDDVEELVIEGDSDNWRIELEPVEGNFEWGSNHRSSELTLYVPRGSDLELQTVSGDMTVRDLSGPALEVESVSGDLELSAIDSAEIDIQTVSGDVTTEAVTGEESDYESVSGDLSIRGARGRIDVEAVSGHVDLEATEVSDFESETVSGDLKARLSPRPGATLSLSSHSGSLELLLAVSDTPRIRAETYSGRIESDFGEVEDAGFGPGASLRVDGGSGAVEVEAQTFSGSLTIRRAD</sequence>
<comment type="caution">
    <text evidence="3">The sequence shown here is derived from an EMBL/GenBank/DDBJ whole genome shotgun (WGS) entry which is preliminary data.</text>
</comment>
<reference evidence="3 4" key="1">
    <citation type="submission" date="2018-08" db="EMBL/GenBank/DDBJ databases">
        <title>Wenzhouxiangella salilacus sp. nov., a novel bacterium isolated from a saline lake in Xinjiang Province, China.</title>
        <authorList>
            <person name="Han S."/>
        </authorList>
    </citation>
    <scope>NUCLEOTIDE SEQUENCE [LARGE SCALE GENOMIC DNA]</scope>
    <source>
        <strain evidence="3 4">XDB06</strain>
    </source>
</reference>
<feature type="compositionally biased region" description="Basic residues" evidence="1">
    <location>
        <begin position="97"/>
        <end position="110"/>
    </location>
</feature>
<dbReference type="AlphaFoldDB" id="A0A3E1KB79"/>
<evidence type="ECO:0000313" key="3">
    <source>
        <dbReference type="EMBL" id="RFF31730.1"/>
    </source>
</evidence>
<dbReference type="EMBL" id="QUZK01000016">
    <property type="protein sequence ID" value="RFF31730.1"/>
    <property type="molecule type" value="Genomic_DNA"/>
</dbReference>
<name>A0A3E1KB79_9GAMM</name>
<dbReference type="PANTHER" id="PTHR34094">
    <property type="match status" value="1"/>
</dbReference>
<proteinExistence type="predicted"/>
<feature type="region of interest" description="Disordered" evidence="1">
    <location>
        <begin position="1"/>
        <end position="76"/>
    </location>
</feature>
<dbReference type="PANTHER" id="PTHR34094:SF1">
    <property type="entry name" value="PROTEIN FAM185A"/>
    <property type="match status" value="1"/>
</dbReference>
<dbReference type="OrthoDB" id="7056452at2"/>
<accession>A0A3E1KB79</accession>
<protein>
    <recommendedName>
        <fullName evidence="2">DUF4097 domain-containing protein</fullName>
    </recommendedName>
</protein>
<feature type="compositionally biased region" description="Basic residues" evidence="1">
    <location>
        <begin position="27"/>
        <end position="37"/>
    </location>
</feature>
<dbReference type="InterPro" id="IPR025164">
    <property type="entry name" value="Toastrack_DUF4097"/>
</dbReference>
<evidence type="ECO:0000256" key="1">
    <source>
        <dbReference type="SAM" id="MobiDB-lite"/>
    </source>
</evidence>
<feature type="region of interest" description="Disordered" evidence="1">
    <location>
        <begin position="97"/>
        <end position="177"/>
    </location>
</feature>